<name>A0ABW6C2U5_9BACT</name>
<dbReference type="Proteomes" id="UP001597641">
    <property type="component" value="Unassembled WGS sequence"/>
</dbReference>
<feature type="domain" description="N,N-dimethylformamidase beta subunit-like C-terminal" evidence="2">
    <location>
        <begin position="80"/>
        <end position="479"/>
    </location>
</feature>
<feature type="domain" description="DUF4082" evidence="1">
    <location>
        <begin position="630"/>
        <end position="774"/>
    </location>
</feature>
<dbReference type="RefSeq" id="WP_377492522.1">
    <property type="nucleotide sequence ID" value="NZ_JBHUOX010000069.1"/>
</dbReference>
<dbReference type="InterPro" id="IPR025141">
    <property type="entry name" value="DUF4082"/>
</dbReference>
<dbReference type="Gene3D" id="2.60.40.10">
    <property type="entry name" value="Immunoglobulins"/>
    <property type="match status" value="2"/>
</dbReference>
<accession>A0ABW6C2U5</accession>
<reference evidence="4" key="1">
    <citation type="journal article" date="2019" name="Int. J. Syst. Evol. Microbiol.">
        <title>The Global Catalogue of Microorganisms (GCM) 10K type strain sequencing project: providing services to taxonomists for standard genome sequencing and annotation.</title>
        <authorList>
            <consortium name="The Broad Institute Genomics Platform"/>
            <consortium name="The Broad Institute Genome Sequencing Center for Infectious Disease"/>
            <person name="Wu L."/>
            <person name="Ma J."/>
        </authorList>
    </citation>
    <scope>NUCLEOTIDE SEQUENCE [LARGE SCALE GENOMIC DNA]</scope>
    <source>
        <strain evidence="4">KCTC 23984</strain>
    </source>
</reference>
<evidence type="ECO:0000259" key="1">
    <source>
        <dbReference type="Pfam" id="PF13313"/>
    </source>
</evidence>
<organism evidence="3 4">
    <name type="scientific">Pontibacter toksunensis</name>
    <dbReference type="NCBI Taxonomy" id="1332631"/>
    <lineage>
        <taxon>Bacteria</taxon>
        <taxon>Pseudomonadati</taxon>
        <taxon>Bacteroidota</taxon>
        <taxon>Cytophagia</taxon>
        <taxon>Cytophagales</taxon>
        <taxon>Hymenobacteraceae</taxon>
        <taxon>Pontibacter</taxon>
    </lineage>
</organism>
<dbReference type="SUPFAM" id="SSF81296">
    <property type="entry name" value="E set domains"/>
    <property type="match status" value="1"/>
</dbReference>
<dbReference type="Pfam" id="PF20254">
    <property type="entry name" value="DMFA2_C"/>
    <property type="match status" value="1"/>
</dbReference>
<dbReference type="InterPro" id="IPR046540">
    <property type="entry name" value="DMFA2_C"/>
</dbReference>
<protein>
    <submittedName>
        <fullName evidence="3">N,N-dimethylformamidase beta subunit family domain-containing protein</fullName>
    </submittedName>
</protein>
<dbReference type="Pfam" id="PF17957">
    <property type="entry name" value="Big_7"/>
    <property type="match status" value="2"/>
</dbReference>
<comment type="caution">
    <text evidence="3">The sequence shown here is derived from an EMBL/GenBank/DDBJ whole genome shotgun (WGS) entry which is preliminary data.</text>
</comment>
<evidence type="ECO:0000313" key="3">
    <source>
        <dbReference type="EMBL" id="MFD3004015.1"/>
    </source>
</evidence>
<gene>
    <name evidence="3" type="ORF">ACFS7Z_26930</name>
</gene>
<evidence type="ECO:0000313" key="4">
    <source>
        <dbReference type="Proteomes" id="UP001597641"/>
    </source>
</evidence>
<sequence>MLRLPLKILVSILTIYFIGIPGLSAQNAIVTENAKAGNPASEWQISGAGDLSIQGFATDISYNKGQTARFKIKTSARGYTIRVYRLGYYQGNGARFQGTASVTAALPQSQPTCLTNSTTGLLDCGNWGESASWAIPGDAVSGIYIAKLTRTDTGGSSHIVFIVRDDAGTSDLLFQTSDATWQAYNIYGDNSNGKSLYTGSGGKAVKVSYNRPFLTRNGGGGGGPEEDWLFNAEYPMIRWIEANGYNVSYTTNVDSDRRGNLIPNHKVFLSVGHDEYWSGRHRANVTAARNAGTHLAFFSGNEVYWKTRWENSIDGSGTTYRTLVCYKEGATGENTCNGKCDPSPEWTGLWRSGCEYKTGDPLADGCNPENALTGQISWELSDASLQVPSTYKNLRFWRNTSIASLSDGQTASITYGTIGYEWNSYQQAYSAYYPSGRINLSRTVIDGAVHNLSLYRHSSGALVFGAGTVQYSWGLDSNHDRGNAAPSLALQQATLNLFADMGVQPGTRQSGLVAATASTDTQAPSTTISSPTEGATLSVGNAVTISGTASDANVVAGVEVSTDGGSTWQLANGTTNWTIAWTPTTSGSATIRSRAFDDSGNMSSATIRNVTIGGTATVTCPCTVFQASSAPSGTLQNDGQALQLGMKFRSSEAGSVTGVRFYKQSGNTGTHIGQLYSSTGTLLAQATFTNETASGWQQVLFSSPVAISANTTYVVSYHSSAGYYSTTYNGLGTAITNGPLKGLANGEDGSNGVYRYTGTPAFPTNAYQASNYWVDVVFNTSTTSNQSPSVAITSPANNATYTAPATISIAATASDTDGTVSKVEFYNGTTKLGEDLTSPYSYSWSGVAAGTYSLTARATDNG</sequence>
<feature type="non-terminal residue" evidence="3">
    <location>
        <position position="862"/>
    </location>
</feature>
<dbReference type="EMBL" id="JBHUOX010000069">
    <property type="protein sequence ID" value="MFD3004015.1"/>
    <property type="molecule type" value="Genomic_DNA"/>
</dbReference>
<evidence type="ECO:0000259" key="2">
    <source>
        <dbReference type="Pfam" id="PF20254"/>
    </source>
</evidence>
<dbReference type="InterPro" id="IPR013783">
    <property type="entry name" value="Ig-like_fold"/>
</dbReference>
<dbReference type="Pfam" id="PF13313">
    <property type="entry name" value="DUF4082"/>
    <property type="match status" value="1"/>
</dbReference>
<dbReference type="InterPro" id="IPR014756">
    <property type="entry name" value="Ig_E-set"/>
</dbReference>
<keyword evidence="4" id="KW-1185">Reference proteome</keyword>
<proteinExistence type="predicted"/>